<keyword evidence="2" id="KW-0479">Metal-binding</keyword>
<evidence type="ECO:0000256" key="6">
    <source>
        <dbReference type="ARBA" id="ARBA00023242"/>
    </source>
</evidence>
<comment type="caution">
    <text evidence="9">The sequence shown here is derived from an EMBL/GenBank/DDBJ whole genome shotgun (WGS) entry which is preliminary data.</text>
</comment>
<feature type="domain" description="Zn(2)-C6 fungal-type" evidence="8">
    <location>
        <begin position="11"/>
        <end position="40"/>
    </location>
</feature>
<dbReference type="GO" id="GO:0006351">
    <property type="term" value="P:DNA-templated transcription"/>
    <property type="evidence" value="ECO:0007669"/>
    <property type="project" value="InterPro"/>
</dbReference>
<dbReference type="GO" id="GO:0003677">
    <property type="term" value="F:DNA binding"/>
    <property type="evidence" value="ECO:0007669"/>
    <property type="project" value="UniProtKB-KW"/>
</dbReference>
<dbReference type="PANTHER" id="PTHR31001">
    <property type="entry name" value="UNCHARACTERIZED TRANSCRIPTIONAL REGULATORY PROTEIN"/>
    <property type="match status" value="1"/>
</dbReference>
<keyword evidence="5" id="KW-0804">Transcription</keyword>
<name>A0A1V6NWJ1_PENPO</name>
<gene>
    <name evidence="9" type="ORF">PENPOL_c002G10503</name>
</gene>
<dbReference type="PROSITE" id="PS50048">
    <property type="entry name" value="ZN2_CY6_FUNGAL_2"/>
    <property type="match status" value="1"/>
</dbReference>
<protein>
    <recommendedName>
        <fullName evidence="8">Zn(2)-C6 fungal-type domain-containing protein</fullName>
    </recommendedName>
</protein>
<accession>A0A1V6NWJ1</accession>
<dbReference type="GO" id="GO:0000981">
    <property type="term" value="F:DNA-binding transcription factor activity, RNA polymerase II-specific"/>
    <property type="evidence" value="ECO:0007669"/>
    <property type="project" value="InterPro"/>
</dbReference>
<evidence type="ECO:0000256" key="1">
    <source>
        <dbReference type="ARBA" id="ARBA00004123"/>
    </source>
</evidence>
<dbReference type="EMBL" id="MDYM01000002">
    <property type="protein sequence ID" value="OQD69094.1"/>
    <property type="molecule type" value="Genomic_DNA"/>
</dbReference>
<dbReference type="Pfam" id="PF04082">
    <property type="entry name" value="Fungal_trans"/>
    <property type="match status" value="1"/>
</dbReference>
<proteinExistence type="predicted"/>
<dbReference type="InterPro" id="IPR036864">
    <property type="entry name" value="Zn2-C6_fun-type_DNA-bd_sf"/>
</dbReference>
<dbReference type="CDD" id="cd00067">
    <property type="entry name" value="GAL4"/>
    <property type="match status" value="1"/>
</dbReference>
<dbReference type="GO" id="GO:0008270">
    <property type="term" value="F:zinc ion binding"/>
    <property type="evidence" value="ECO:0007669"/>
    <property type="project" value="InterPro"/>
</dbReference>
<dbReference type="SMART" id="SM00906">
    <property type="entry name" value="Fungal_trans"/>
    <property type="match status" value="1"/>
</dbReference>
<evidence type="ECO:0000256" key="7">
    <source>
        <dbReference type="SAM" id="MobiDB-lite"/>
    </source>
</evidence>
<dbReference type="InterPro" id="IPR007219">
    <property type="entry name" value="XnlR_reg_dom"/>
</dbReference>
<dbReference type="CDD" id="cd12148">
    <property type="entry name" value="fungal_TF_MHR"/>
    <property type="match status" value="1"/>
</dbReference>
<keyword evidence="6" id="KW-0539">Nucleus</keyword>
<dbReference type="PROSITE" id="PS00463">
    <property type="entry name" value="ZN2_CY6_FUNGAL_1"/>
    <property type="match status" value="1"/>
</dbReference>
<dbReference type="STRING" id="60169.A0A1V6NWJ1"/>
<dbReference type="OrthoDB" id="435881at2759"/>
<dbReference type="SMART" id="SM00066">
    <property type="entry name" value="GAL4"/>
    <property type="match status" value="1"/>
</dbReference>
<keyword evidence="4" id="KW-0238">DNA-binding</keyword>
<feature type="compositionally biased region" description="Polar residues" evidence="7">
    <location>
        <begin position="559"/>
        <end position="571"/>
    </location>
</feature>
<organism evidence="9 10">
    <name type="scientific">Penicillium polonicum</name>
    <dbReference type="NCBI Taxonomy" id="60169"/>
    <lineage>
        <taxon>Eukaryota</taxon>
        <taxon>Fungi</taxon>
        <taxon>Dikarya</taxon>
        <taxon>Ascomycota</taxon>
        <taxon>Pezizomycotina</taxon>
        <taxon>Eurotiomycetes</taxon>
        <taxon>Eurotiomycetidae</taxon>
        <taxon>Eurotiales</taxon>
        <taxon>Aspergillaceae</taxon>
        <taxon>Penicillium</taxon>
    </lineage>
</organism>
<dbReference type="AlphaFoldDB" id="A0A1V6NWJ1"/>
<evidence type="ECO:0000256" key="4">
    <source>
        <dbReference type="ARBA" id="ARBA00023125"/>
    </source>
</evidence>
<evidence type="ECO:0000259" key="8">
    <source>
        <dbReference type="PROSITE" id="PS50048"/>
    </source>
</evidence>
<dbReference type="SUPFAM" id="SSF57701">
    <property type="entry name" value="Zn2/Cys6 DNA-binding domain"/>
    <property type="match status" value="1"/>
</dbReference>
<dbReference type="Pfam" id="PF00172">
    <property type="entry name" value="Zn_clus"/>
    <property type="match status" value="1"/>
</dbReference>
<dbReference type="InterPro" id="IPR001138">
    <property type="entry name" value="Zn2Cys6_DnaBD"/>
</dbReference>
<feature type="region of interest" description="Disordered" evidence="7">
    <location>
        <begin position="546"/>
        <end position="603"/>
    </location>
</feature>
<evidence type="ECO:0000256" key="5">
    <source>
        <dbReference type="ARBA" id="ARBA00023163"/>
    </source>
</evidence>
<keyword evidence="10" id="KW-1185">Reference proteome</keyword>
<evidence type="ECO:0000256" key="2">
    <source>
        <dbReference type="ARBA" id="ARBA00022723"/>
    </source>
</evidence>
<dbReference type="GO" id="GO:0005634">
    <property type="term" value="C:nucleus"/>
    <property type="evidence" value="ECO:0007669"/>
    <property type="project" value="UniProtKB-SubCell"/>
</dbReference>
<dbReference type="PANTHER" id="PTHR31001:SF91">
    <property type="entry name" value="ZN(II)2CYS6 TRANSCRIPTION FACTOR (EUROFUNG)"/>
    <property type="match status" value="1"/>
</dbReference>
<comment type="subcellular location">
    <subcellularLocation>
        <location evidence="1">Nucleus</location>
    </subcellularLocation>
</comment>
<evidence type="ECO:0000256" key="3">
    <source>
        <dbReference type="ARBA" id="ARBA00023015"/>
    </source>
</evidence>
<evidence type="ECO:0000313" key="10">
    <source>
        <dbReference type="Proteomes" id="UP000191408"/>
    </source>
</evidence>
<reference evidence="10" key="1">
    <citation type="journal article" date="2017" name="Nat. Microbiol.">
        <title>Global analysis of biosynthetic gene clusters reveals vast potential of secondary metabolite production in Penicillium species.</title>
        <authorList>
            <person name="Nielsen J.C."/>
            <person name="Grijseels S."/>
            <person name="Prigent S."/>
            <person name="Ji B."/>
            <person name="Dainat J."/>
            <person name="Nielsen K.F."/>
            <person name="Frisvad J.C."/>
            <person name="Workman M."/>
            <person name="Nielsen J."/>
        </authorList>
    </citation>
    <scope>NUCLEOTIDE SEQUENCE [LARGE SCALE GENOMIC DNA]</scope>
    <source>
        <strain evidence="10">IBT 4502</strain>
    </source>
</reference>
<evidence type="ECO:0000313" key="9">
    <source>
        <dbReference type="EMBL" id="OQD69094.1"/>
    </source>
</evidence>
<dbReference type="Gene3D" id="4.10.240.10">
    <property type="entry name" value="Zn(2)-C6 fungal-type DNA-binding domain"/>
    <property type="match status" value="1"/>
</dbReference>
<dbReference type="InterPro" id="IPR050613">
    <property type="entry name" value="Sec_Metabolite_Reg"/>
</dbReference>
<dbReference type="Proteomes" id="UP000191408">
    <property type="component" value="Unassembled WGS sequence"/>
</dbReference>
<keyword evidence="3" id="KW-0805">Transcription regulation</keyword>
<sequence length="680" mass="76488">MLHPPSNAVRSCLECRRRKIKCDRSLPCSYCVKVKIQCSYPPPRAEPTITGGNNPDNDMVVRIERIERTVDSFEQCVSQLQGLLQTQSSSPSVGRSHGCDPVYQPDESYRDDGSLNQSPSLFKSLPTSVVEYRCPPRVLVSFLWQKYLENVEPILKILHAPTVQRHILNNTQSRETLGAPTECLIFAICYAAVATMTVEDCRVELDEDKHEVLNRYRTGVESALAKADLLQSLDITVLQAFVIYIACSRRYNKGPDISKFLGNAIGIALKIGLHRDASASEISPFQVEMRRRLWWQIYILDTNIAEDSGTNPRILESWFDTRFPSNVTDASLDPDMKDPLRNCSGKTEMVLSLTRSEISNLARRTIFSDQFCEESCYPVLSTLQKCTTIDLFKEKVEQQYLSHLDQSIALDCFTTVFSSLILAKLKLAVIKPRARQDQSMITHVNLRKVCIEILQETAALKRHGKGSQWLWIFQSHIEWDALACLLINLSLVPKGEVLDLAWQAVNETYEHLKTDGDARCDYRWENIEELHTNALYSRDMVQINPSQWGASSDDDSGFEESNTMDTESPQQLGLGVLKRHREDDISSSRSSPGELEPIAPNCRSQVPTIQSEAQEHLPRMWALANAAAAASTAIDSSSHMEPASEPTDIPSSGTGCQWSAALFERYFQVLGSEQTSPLEQ</sequence>